<dbReference type="SUPFAM" id="SSF50952">
    <property type="entry name" value="Soluble quinoprotein glucose dehydrogenase"/>
    <property type="match status" value="1"/>
</dbReference>
<name>D5H5Z2_SALRM</name>
<dbReference type="InterPro" id="IPR011042">
    <property type="entry name" value="6-blade_b-propeller_TolB-like"/>
</dbReference>
<evidence type="ECO:0000259" key="2">
    <source>
        <dbReference type="Pfam" id="PF07995"/>
    </source>
</evidence>
<dbReference type="Gene3D" id="2.120.10.30">
    <property type="entry name" value="TolB, C-terminal domain"/>
    <property type="match status" value="1"/>
</dbReference>
<dbReference type="HOGENOM" id="CLU_012253_1_1_10"/>
<dbReference type="PANTHER" id="PTHR19328">
    <property type="entry name" value="HEDGEHOG-INTERACTING PROTEIN"/>
    <property type="match status" value="1"/>
</dbReference>
<dbReference type="InterPro" id="IPR012938">
    <property type="entry name" value="Glc/Sorbosone_DH"/>
</dbReference>
<evidence type="ECO:0000313" key="4">
    <source>
        <dbReference type="Proteomes" id="UP000000933"/>
    </source>
</evidence>
<evidence type="ECO:0000313" key="3">
    <source>
        <dbReference type="EMBL" id="CBH23447.1"/>
    </source>
</evidence>
<organism evidence="3 4">
    <name type="scientific">Salinibacter ruber (strain M8)</name>
    <dbReference type="NCBI Taxonomy" id="761659"/>
    <lineage>
        <taxon>Bacteria</taxon>
        <taxon>Pseudomonadati</taxon>
        <taxon>Rhodothermota</taxon>
        <taxon>Rhodothermia</taxon>
        <taxon>Rhodothermales</taxon>
        <taxon>Salinibacteraceae</taxon>
        <taxon>Salinibacter</taxon>
    </lineage>
</organism>
<dbReference type="InterPro" id="IPR011041">
    <property type="entry name" value="Quinoprot_gluc/sorb_DH_b-prop"/>
</dbReference>
<dbReference type="Pfam" id="PF07995">
    <property type="entry name" value="GSDH"/>
    <property type="match status" value="1"/>
</dbReference>
<feature type="region of interest" description="Disordered" evidence="1">
    <location>
        <begin position="1"/>
        <end position="34"/>
    </location>
</feature>
<dbReference type="PATRIC" id="fig|761659.10.peg.598"/>
<proteinExistence type="predicted"/>
<dbReference type="EMBL" id="FP565814">
    <property type="protein sequence ID" value="CBH23447.1"/>
    <property type="molecule type" value="Genomic_DNA"/>
</dbReference>
<reference evidence="4" key="2">
    <citation type="submission" date="2010-04" db="EMBL/GenBank/DDBJ databases">
        <title>Genome sequence of Salinibacter ruber M8.</title>
        <authorList>
            <consortium name="Genoscope"/>
        </authorList>
    </citation>
    <scope>NUCLEOTIDE SEQUENCE [LARGE SCALE GENOMIC DNA]</scope>
    <source>
        <strain evidence="4">M8</strain>
    </source>
</reference>
<feature type="domain" description="Glucose/Sorbosone dehydrogenase" evidence="2">
    <location>
        <begin position="93"/>
        <end position="421"/>
    </location>
</feature>
<gene>
    <name evidence="3" type="ordered locus">SRM_00526</name>
</gene>
<dbReference type="KEGG" id="srm:SRM_00526"/>
<protein>
    <submittedName>
        <fullName evidence="3">Glucose/sorbosone dehydrogenases</fullName>
    </submittedName>
</protein>
<dbReference type="Proteomes" id="UP000000933">
    <property type="component" value="Chromosome"/>
</dbReference>
<sequence length="426" mass="46412">MCPSRYGRERRKGGSVKNPSQQVRSSRPPMSIPPAIPMRTLIGLLALVLCACTPGNGSEAPEARSSSPDKEVVLERVESEEETFQVVEMVEDLEHAWAVDWLPDGRMLVTERPGRMLLVDGDGPTQLANVPEVWAKNQGGLLDVRVAPNYEESGWIYFTHSLKDGDTGGTVLSRARLDGTALTDVEELYRQTPFLAPDYHFGSRIAFPGDGTLVVTMGERGQRRERTVDIPTPTTSVGTTVRLNMDGSVPADNPFVGSDEGLDEVYAYGHRNQQGMAIHPETGAIWQHEHGPHGGDELNLVEAGNNYGWPAVSYGDSYTDQSPIGGTTAPGVTDPVEYWDPSPALSGMAFYTGDTFPNWQGDLFMGALAHQKAMRVELDGEDVSDQEELLRAELGRIRDVATGPDGSLYLLTDAPEGALYRLEPAE</sequence>
<accession>D5H5Z2</accession>
<dbReference type="AlphaFoldDB" id="D5H5Z2"/>
<evidence type="ECO:0000256" key="1">
    <source>
        <dbReference type="SAM" id="MobiDB-lite"/>
    </source>
</evidence>
<reference evidence="3 4" key="1">
    <citation type="journal article" date="2010" name="ISME J.">
        <title>Fine-scale evolution: genomic, phenotypic and ecological differentiation in two coexisting Salinibacter ruber strains.</title>
        <authorList>
            <person name="Pena A."/>
            <person name="Teeling H."/>
            <person name="Huerta-Cepas J."/>
            <person name="Santos F."/>
            <person name="Yarza P."/>
            <person name="Brito-Echeverria J."/>
            <person name="Lucio M."/>
            <person name="Schmitt-Kopplin P."/>
            <person name="Meseguer I."/>
            <person name="Schenowitz C."/>
            <person name="Dossat C."/>
            <person name="Barbe V."/>
            <person name="Dopazo J."/>
            <person name="Rossello-Mora R."/>
            <person name="Schuler M."/>
            <person name="Glockner F.O."/>
            <person name="Amann R."/>
            <person name="Gabaldon T."/>
            <person name="Anton J."/>
        </authorList>
    </citation>
    <scope>NUCLEOTIDE SEQUENCE [LARGE SCALE GENOMIC DNA]</scope>
    <source>
        <strain evidence="3 4">M8</strain>
    </source>
</reference>
<dbReference type="PANTHER" id="PTHR19328:SF75">
    <property type="entry name" value="ALDOSE SUGAR DEHYDROGENASE YLII"/>
    <property type="match status" value="1"/>
</dbReference>